<dbReference type="EMBL" id="MT442039">
    <property type="protein sequence ID" value="QKN88533.1"/>
    <property type="molecule type" value="Genomic_DNA"/>
</dbReference>
<sequence>MLAYQIIYYLKVDVLGGGIRRFTKVFPSKELRDEMYYRIVTSNPRIVGLVELRTVRQP</sequence>
<dbReference type="Proteomes" id="UP000509161">
    <property type="component" value="Segment"/>
</dbReference>
<evidence type="ECO:0000313" key="1">
    <source>
        <dbReference type="EMBL" id="QKN88533.1"/>
    </source>
</evidence>
<accession>A0A6M9Z7V5</accession>
<name>A0A6M9Z7V5_9CAUD</name>
<reference evidence="1 2" key="1">
    <citation type="submission" date="2020-05" db="EMBL/GenBank/DDBJ databases">
        <title>Biological and Genomic Analysis of Vibrio Phage vB_ValS_X1 Sheds Novel Insights into Evolution and Interaction of Vibrio-phage.</title>
        <authorList>
            <person name="Zhong W."/>
            <person name="Yang Y."/>
            <person name="Cai L."/>
            <person name="Xu J."/>
            <person name="Zhang R."/>
        </authorList>
    </citation>
    <scope>NUCLEOTIDE SEQUENCE [LARGE SCALE GENOMIC DNA]</scope>
</reference>
<organism evidence="1 2">
    <name type="scientific">Vibrio phage vB_ValS_X1</name>
    <dbReference type="NCBI Taxonomy" id="2736341"/>
    <lineage>
        <taxon>Viruses</taxon>
        <taxon>Duplodnaviria</taxon>
        <taxon>Heunggongvirae</taxon>
        <taxon>Uroviricota</taxon>
        <taxon>Caudoviricetes</taxon>
        <taxon>Demerecviridae</taxon>
        <taxon>Pogseptimavirus</taxon>
        <taxon>Pogseptimavirus VspSw1</taxon>
    </lineage>
</organism>
<protein>
    <submittedName>
        <fullName evidence="1">Uncharacterized protein</fullName>
    </submittedName>
</protein>
<proteinExistence type="predicted"/>
<gene>
    <name evidence="1" type="ORF">vBValSX1_140</name>
</gene>
<evidence type="ECO:0000313" key="2">
    <source>
        <dbReference type="Proteomes" id="UP000509161"/>
    </source>
</evidence>